<feature type="compositionally biased region" description="Polar residues" evidence="2">
    <location>
        <begin position="1201"/>
        <end position="1211"/>
    </location>
</feature>
<sequence>MTSWNPAKVKAQLRLTAQRLGQLQDKLDSQAQIIRRDIATLLQEGNVPLARAKTRRLIKDDHRSDLLQTMEMHVGVVLGHLGELERSEPPSPVVIEATSSIIFAAPHIDSRDLLLVRDLLVQQLGPDFTRSAIENRDGYVSSRVVRAIYIPPPSAARLDQYMYNIAKNYNIDWVPDLPPQEKVNALSVMLDRSTNPLIDIARLRALCSQGLPEDPPWLRPKVWKLLLSTLPLEKTAWPACASSQRENYYDLVRRLLEPFSSLPAPTNPLISLDASLLSISKDLAQVPSQLLTRLEEEPEGSESCPLDDSAAEDIKISCARNLDTRLQMIRNAEAQQSTSSHDMPEIRLEGTPEIRLEGIPGSGEQSHDRLSIPGTGTPEISLSTPDSPSSSHSALPTTLLPSRPYGMAGAHHKHATALLRLLYVHSSLNPANRLPHIASLLVPVYSALIEEVDPQDMPHVEADTFWLFETIVGEFSELEDAETGNIWIQKLGERLRWADDELADSLETKGLDPALPHYSVRWLLPVLTHTLPLSGVLMAWDAIFSCEMRERNENHKLEYLIDVCTGMLLCAKGILLRLGRPGRKVPDLWAEESAAIPSSPLGARELEDAFAEGMSFLQQYPLEAVGGIESVLQSAHDLAARREARSSVFRGENTGIGARLRETFWTSFSYQSSEKATITEDDASEDYTSEEEREVNGQESTLTARLANTVWRGITNRSAMDESPSPISSAPNSPALPSSPLPSSPLPSSPLPSPTPSQADSAASRGRSSIWGYAEKLKESDAAATLSKVSTNWKVKAMDAWNKRSSVSSSGAATLSPSLNAAQAESYRRASLSGTSPRNGEDKRSSLPLMDRKDAYSPPPRPAFFRPVRDSIMPLGVPVFSPTSGEASPVSDTGSTTSARSARSSLAMPDGSKVARSGPRPLLLNSSSLITSPQSRSPSSTTTSASADRHWADMVRGKRPAVLHRSSQSSISSASPSDVQRRPRRAETQSELESDSTSRIVPLRSTPSPMARASRRTASTSFFPSTSPNTTVHRRLHTESQQQNGSDDSHGSRGWGRVDATPDSPASTSHASPPPQTPDAAASFTQDVRVRTSDSRRDSLLDRGSDGTQSPQVVQEPKLSRRVALNRLQMDEDTSDSSAAQIPPRSPRAKARHHVPRLNSLRSRESTKASTTEFPSAKQTSLMPELLEDVDVSTPRAMSFESATSSTQPVSPRTRRVRKISGESTSGSRTRKISGEGARTRKVSDDGTPRLSRKLSSERDGSKHKRESAAVDGDDEGYNDLLSAYESEDNDA</sequence>
<feature type="compositionally biased region" description="Low complexity" evidence="2">
    <location>
        <begin position="1016"/>
        <end position="1031"/>
    </location>
</feature>
<feature type="compositionally biased region" description="Low complexity" evidence="2">
    <location>
        <begin position="966"/>
        <end position="977"/>
    </location>
</feature>
<dbReference type="SUPFAM" id="SSF47923">
    <property type="entry name" value="Ypt/Rab-GAP domain of gyp1p"/>
    <property type="match status" value="2"/>
</dbReference>
<feature type="compositionally biased region" description="Basic and acidic residues" evidence="2">
    <location>
        <begin position="1238"/>
        <end position="1248"/>
    </location>
</feature>
<dbReference type="InterPro" id="IPR005061">
    <property type="entry name" value="Ist1"/>
</dbReference>
<feature type="compositionally biased region" description="Low complexity" evidence="2">
    <location>
        <begin position="895"/>
        <end position="905"/>
    </location>
</feature>
<feature type="region of interest" description="Disordered" evidence="2">
    <location>
        <begin position="675"/>
        <end position="704"/>
    </location>
</feature>
<feature type="compositionally biased region" description="Low complexity" evidence="2">
    <location>
        <begin position="381"/>
        <end position="396"/>
    </location>
</feature>
<dbReference type="GO" id="GO:0015031">
    <property type="term" value="P:protein transport"/>
    <property type="evidence" value="ECO:0007669"/>
    <property type="project" value="InterPro"/>
</dbReference>
<dbReference type="InterPro" id="IPR000195">
    <property type="entry name" value="Rab-GAP-TBC_dom"/>
</dbReference>
<feature type="compositionally biased region" description="Low complexity" evidence="2">
    <location>
        <begin position="805"/>
        <end position="819"/>
    </location>
</feature>
<feature type="compositionally biased region" description="Low complexity" evidence="2">
    <location>
        <begin position="723"/>
        <end position="736"/>
    </location>
</feature>
<feature type="region of interest" description="Disordered" evidence="2">
    <location>
        <begin position="355"/>
        <end position="396"/>
    </location>
</feature>
<comment type="similarity">
    <text evidence="1">Belongs to the IST1 family.</text>
</comment>
<evidence type="ECO:0000259" key="3">
    <source>
        <dbReference type="PROSITE" id="PS50086"/>
    </source>
</evidence>
<dbReference type="OrthoDB" id="29853at2759"/>
<feature type="compositionally biased region" description="Pro residues" evidence="2">
    <location>
        <begin position="737"/>
        <end position="755"/>
    </location>
</feature>
<dbReference type="PANTHER" id="PTHR12161">
    <property type="entry name" value="IST1 FAMILY MEMBER"/>
    <property type="match status" value="1"/>
</dbReference>
<feature type="compositionally biased region" description="Polar residues" evidence="2">
    <location>
        <begin position="989"/>
        <end position="999"/>
    </location>
</feature>
<feature type="compositionally biased region" description="Basic and acidic residues" evidence="2">
    <location>
        <begin position="947"/>
        <end position="956"/>
    </location>
</feature>
<evidence type="ECO:0000256" key="2">
    <source>
        <dbReference type="SAM" id="MobiDB-lite"/>
    </source>
</evidence>
<reference evidence="4 5" key="1">
    <citation type="submission" date="2016-07" db="EMBL/GenBank/DDBJ databases">
        <title>Draft genome of the white-rot fungus Obba rivulosa 3A-2.</title>
        <authorList>
            <consortium name="DOE Joint Genome Institute"/>
            <person name="Miettinen O."/>
            <person name="Riley R."/>
            <person name="Acob R."/>
            <person name="Barry K."/>
            <person name="Cullen D."/>
            <person name="De Vries R."/>
            <person name="Hainaut M."/>
            <person name="Hatakka A."/>
            <person name="Henrissat B."/>
            <person name="Hilden K."/>
            <person name="Kuo R."/>
            <person name="Labutti K."/>
            <person name="Lipzen A."/>
            <person name="Makela M.R."/>
            <person name="Sandor L."/>
            <person name="Spatafora J.W."/>
            <person name="Grigoriev I.V."/>
            <person name="Hibbett D.S."/>
        </authorList>
    </citation>
    <scope>NUCLEOTIDE SEQUENCE [LARGE SCALE GENOMIC DNA]</scope>
    <source>
        <strain evidence="4 5">3A-2</strain>
    </source>
</reference>
<evidence type="ECO:0000313" key="5">
    <source>
        <dbReference type="Proteomes" id="UP000250043"/>
    </source>
</evidence>
<feature type="compositionally biased region" description="Basic and acidic residues" evidence="2">
    <location>
        <begin position="979"/>
        <end position="988"/>
    </location>
</feature>
<dbReference type="Pfam" id="PF03398">
    <property type="entry name" value="Ist1"/>
    <property type="match status" value="1"/>
</dbReference>
<dbReference type="Gene3D" id="1.10.472.80">
    <property type="entry name" value="Ypt/Rab-GAP domain of gyp1p, domain 3"/>
    <property type="match status" value="1"/>
</dbReference>
<feature type="compositionally biased region" description="Basic and acidic residues" evidence="2">
    <location>
        <begin position="839"/>
        <end position="855"/>
    </location>
</feature>
<dbReference type="Gene3D" id="1.20.1260.60">
    <property type="entry name" value="Vacuolar protein sorting-associated protein Ist1"/>
    <property type="match status" value="1"/>
</dbReference>
<keyword evidence="5" id="KW-1185">Reference proteome</keyword>
<feature type="region of interest" description="Disordered" evidence="2">
    <location>
        <begin position="804"/>
        <end position="1292"/>
    </location>
</feature>
<dbReference type="Proteomes" id="UP000250043">
    <property type="component" value="Unassembled WGS sequence"/>
</dbReference>
<dbReference type="Pfam" id="PF00566">
    <property type="entry name" value="RabGAP-TBC"/>
    <property type="match status" value="1"/>
</dbReference>
<feature type="compositionally biased region" description="Low complexity" evidence="2">
    <location>
        <begin position="926"/>
        <end position="946"/>
    </location>
</feature>
<dbReference type="PANTHER" id="PTHR12161:SF5">
    <property type="entry name" value="IST1 HOMOLOG"/>
    <property type="match status" value="1"/>
</dbReference>
<dbReference type="InterPro" id="IPR035969">
    <property type="entry name" value="Rab-GAP_TBC_sf"/>
</dbReference>
<proteinExistence type="inferred from homology"/>
<gene>
    <name evidence="4" type="ORF">OBBRIDRAFT_25471</name>
</gene>
<feature type="compositionally biased region" description="Basic residues" evidence="2">
    <location>
        <begin position="1147"/>
        <end position="1156"/>
    </location>
</feature>
<protein>
    <recommendedName>
        <fullName evidence="3">Rab-GAP TBC domain-containing protein</fullName>
    </recommendedName>
</protein>
<feature type="compositionally biased region" description="Polar residues" evidence="2">
    <location>
        <begin position="1168"/>
        <end position="1182"/>
    </location>
</feature>
<evidence type="ECO:0000313" key="4">
    <source>
        <dbReference type="EMBL" id="OCH95037.1"/>
    </source>
</evidence>
<accession>A0A8E2DSV3</accession>
<feature type="region of interest" description="Disordered" evidence="2">
    <location>
        <begin position="718"/>
        <end position="766"/>
    </location>
</feature>
<dbReference type="InterPro" id="IPR042277">
    <property type="entry name" value="IST1-like"/>
</dbReference>
<feature type="compositionally biased region" description="Basic and acidic residues" evidence="2">
    <location>
        <begin position="1088"/>
        <end position="1105"/>
    </location>
</feature>
<feature type="compositionally biased region" description="Low complexity" evidence="2">
    <location>
        <begin position="1061"/>
        <end position="1071"/>
    </location>
</feature>
<feature type="domain" description="Rab-GAP TBC" evidence="3">
    <location>
        <begin position="213"/>
        <end position="547"/>
    </location>
</feature>
<feature type="compositionally biased region" description="Polar residues" evidence="2">
    <location>
        <begin position="881"/>
        <end position="894"/>
    </location>
</feature>
<dbReference type="PROSITE" id="PS50086">
    <property type="entry name" value="TBC_RABGAP"/>
    <property type="match status" value="1"/>
</dbReference>
<dbReference type="EMBL" id="KV722339">
    <property type="protein sequence ID" value="OCH95037.1"/>
    <property type="molecule type" value="Genomic_DNA"/>
</dbReference>
<evidence type="ECO:0000256" key="1">
    <source>
        <dbReference type="ARBA" id="ARBA00005536"/>
    </source>
</evidence>
<name>A0A8E2DSV3_9APHY</name>
<feature type="compositionally biased region" description="Acidic residues" evidence="2">
    <location>
        <begin position="679"/>
        <end position="693"/>
    </location>
</feature>
<organism evidence="4 5">
    <name type="scientific">Obba rivulosa</name>
    <dbReference type="NCBI Taxonomy" id="1052685"/>
    <lineage>
        <taxon>Eukaryota</taxon>
        <taxon>Fungi</taxon>
        <taxon>Dikarya</taxon>
        <taxon>Basidiomycota</taxon>
        <taxon>Agaricomycotina</taxon>
        <taxon>Agaricomycetes</taxon>
        <taxon>Polyporales</taxon>
        <taxon>Gelatoporiaceae</taxon>
        <taxon>Obba</taxon>
    </lineage>
</organism>